<proteinExistence type="predicted"/>
<keyword evidence="1" id="KW-0472">Membrane</keyword>
<evidence type="ECO:0000256" key="1">
    <source>
        <dbReference type="SAM" id="Phobius"/>
    </source>
</evidence>
<dbReference type="Proteomes" id="UP000257080">
    <property type="component" value="Unassembled WGS sequence"/>
</dbReference>
<dbReference type="RefSeq" id="WP_116418260.1">
    <property type="nucleotide sequence ID" value="NZ_NBXC01000014.1"/>
</dbReference>
<dbReference type="Pfam" id="PF20315">
    <property type="entry name" value="DUF6611"/>
    <property type="match status" value="1"/>
</dbReference>
<gene>
    <name evidence="2" type="ORF">B7R25_07135</name>
</gene>
<evidence type="ECO:0000313" key="3">
    <source>
        <dbReference type="Proteomes" id="UP000257080"/>
    </source>
</evidence>
<protein>
    <submittedName>
        <fullName evidence="2">Uncharacterized protein</fullName>
    </submittedName>
</protein>
<accession>A0A3E0WAT7</accession>
<feature type="transmembrane region" description="Helical" evidence="1">
    <location>
        <begin position="94"/>
        <end position="114"/>
    </location>
</feature>
<keyword evidence="1" id="KW-0812">Transmembrane</keyword>
<evidence type="ECO:0000313" key="2">
    <source>
        <dbReference type="EMBL" id="RFA27497.1"/>
    </source>
</evidence>
<name>A0A3E0WAT7_9MICO</name>
<dbReference type="AlphaFoldDB" id="A0A3E0WAT7"/>
<organism evidence="2 3">
    <name type="scientific">Subtercola boreus</name>
    <dbReference type="NCBI Taxonomy" id="120213"/>
    <lineage>
        <taxon>Bacteria</taxon>
        <taxon>Bacillati</taxon>
        <taxon>Actinomycetota</taxon>
        <taxon>Actinomycetes</taxon>
        <taxon>Micrococcales</taxon>
        <taxon>Microbacteriaceae</taxon>
        <taxon>Subtercola</taxon>
    </lineage>
</organism>
<keyword evidence="1" id="KW-1133">Transmembrane helix</keyword>
<reference evidence="2 3" key="1">
    <citation type="submission" date="2017-04" db="EMBL/GenBank/DDBJ databases">
        <title>Comparative genome analysis of Subtercola boreus.</title>
        <authorList>
            <person name="Cho Y.-J."/>
            <person name="Cho A."/>
            <person name="Kim O.-S."/>
            <person name="Lee J.-I."/>
        </authorList>
    </citation>
    <scope>NUCLEOTIDE SEQUENCE [LARGE SCALE GENOMIC DNA]</scope>
    <source>
        <strain evidence="2 3">P28004</strain>
    </source>
</reference>
<sequence>MTQFHSLSAAAHRARTPRTVARATEHFLEGPHPWGSVDVSPTGRTTWNRTRLTVFPPGTNRGERRALQFYRTWPVAGAVIGLLTFLALDSWPPMAATAMVLGVYVAGFVVALRLTTTLRPGLRRLTVMSIPVGGRFETVGDVEYFDHATDRLRTLDTLRERGLLSPLEYEAGWAEIYDAIPEQTLYRRTLRSRTNPAG</sequence>
<dbReference type="InterPro" id="IPR046719">
    <property type="entry name" value="DUF6611"/>
</dbReference>
<dbReference type="OrthoDB" id="4977953at2"/>
<feature type="transmembrane region" description="Helical" evidence="1">
    <location>
        <begin position="69"/>
        <end position="88"/>
    </location>
</feature>
<comment type="caution">
    <text evidence="2">The sequence shown here is derived from an EMBL/GenBank/DDBJ whole genome shotgun (WGS) entry which is preliminary data.</text>
</comment>
<dbReference type="EMBL" id="NBXE01000019">
    <property type="protein sequence ID" value="RFA27497.1"/>
    <property type="molecule type" value="Genomic_DNA"/>
</dbReference>